<feature type="compositionally biased region" description="Acidic residues" evidence="1">
    <location>
        <begin position="41"/>
        <end position="57"/>
    </location>
</feature>
<dbReference type="EMBL" id="JAQQWI010000018">
    <property type="protein sequence ID" value="KAK8001038.1"/>
    <property type="molecule type" value="Genomic_DNA"/>
</dbReference>
<evidence type="ECO:0000313" key="2">
    <source>
        <dbReference type="EMBL" id="KAK8001038.1"/>
    </source>
</evidence>
<feature type="region of interest" description="Disordered" evidence="1">
    <location>
        <begin position="35"/>
        <end position="64"/>
    </location>
</feature>
<name>A0ABR1R5U5_9PEZI</name>
<organism evidence="2 3">
    <name type="scientific">Apiospora marii</name>
    <dbReference type="NCBI Taxonomy" id="335849"/>
    <lineage>
        <taxon>Eukaryota</taxon>
        <taxon>Fungi</taxon>
        <taxon>Dikarya</taxon>
        <taxon>Ascomycota</taxon>
        <taxon>Pezizomycotina</taxon>
        <taxon>Sordariomycetes</taxon>
        <taxon>Xylariomycetidae</taxon>
        <taxon>Amphisphaeriales</taxon>
        <taxon>Apiosporaceae</taxon>
        <taxon>Apiospora</taxon>
    </lineage>
</organism>
<evidence type="ECO:0000256" key="1">
    <source>
        <dbReference type="SAM" id="MobiDB-lite"/>
    </source>
</evidence>
<dbReference type="Proteomes" id="UP001396898">
    <property type="component" value="Unassembled WGS sequence"/>
</dbReference>
<protein>
    <submittedName>
        <fullName evidence="2">Uncharacterized protein</fullName>
    </submittedName>
</protein>
<gene>
    <name evidence="2" type="ORF">PG991_013260</name>
</gene>
<sequence length="64" mass="6828">MNITNGGLVFDDRVAQTKAVRLGLSSANFNFRMMQNTPSSYEDEEAAKDEGGDDAADAADGGVW</sequence>
<comment type="caution">
    <text evidence="2">The sequence shown here is derived from an EMBL/GenBank/DDBJ whole genome shotgun (WGS) entry which is preliminary data.</text>
</comment>
<keyword evidence="3" id="KW-1185">Reference proteome</keyword>
<reference evidence="2 3" key="1">
    <citation type="submission" date="2023-01" db="EMBL/GenBank/DDBJ databases">
        <title>Analysis of 21 Apiospora genomes using comparative genomics revels a genus with tremendous synthesis potential of carbohydrate active enzymes and secondary metabolites.</title>
        <authorList>
            <person name="Sorensen T."/>
        </authorList>
    </citation>
    <scope>NUCLEOTIDE SEQUENCE [LARGE SCALE GENOMIC DNA]</scope>
    <source>
        <strain evidence="2 3">CBS 20057</strain>
    </source>
</reference>
<evidence type="ECO:0000313" key="3">
    <source>
        <dbReference type="Proteomes" id="UP001396898"/>
    </source>
</evidence>
<accession>A0ABR1R5U5</accession>
<proteinExistence type="predicted"/>